<evidence type="ECO:0000313" key="1">
    <source>
        <dbReference type="EMBL" id="KAJ4714716.1"/>
    </source>
</evidence>
<organism evidence="1 2">
    <name type="scientific">Melia azedarach</name>
    <name type="common">Chinaberry tree</name>
    <dbReference type="NCBI Taxonomy" id="155640"/>
    <lineage>
        <taxon>Eukaryota</taxon>
        <taxon>Viridiplantae</taxon>
        <taxon>Streptophyta</taxon>
        <taxon>Embryophyta</taxon>
        <taxon>Tracheophyta</taxon>
        <taxon>Spermatophyta</taxon>
        <taxon>Magnoliopsida</taxon>
        <taxon>eudicotyledons</taxon>
        <taxon>Gunneridae</taxon>
        <taxon>Pentapetalae</taxon>
        <taxon>rosids</taxon>
        <taxon>malvids</taxon>
        <taxon>Sapindales</taxon>
        <taxon>Meliaceae</taxon>
        <taxon>Melia</taxon>
    </lineage>
</organism>
<reference evidence="1 2" key="1">
    <citation type="journal article" date="2023" name="Science">
        <title>Complex scaffold remodeling in plant triterpene biosynthesis.</title>
        <authorList>
            <person name="De La Pena R."/>
            <person name="Hodgson H."/>
            <person name="Liu J.C."/>
            <person name="Stephenson M.J."/>
            <person name="Martin A.C."/>
            <person name="Owen C."/>
            <person name="Harkess A."/>
            <person name="Leebens-Mack J."/>
            <person name="Jimenez L.E."/>
            <person name="Osbourn A."/>
            <person name="Sattely E.S."/>
        </authorList>
    </citation>
    <scope>NUCLEOTIDE SEQUENCE [LARGE SCALE GENOMIC DNA]</scope>
    <source>
        <strain evidence="2">cv. JPN11</strain>
        <tissue evidence="1">Leaf</tissue>
    </source>
</reference>
<protein>
    <submittedName>
        <fullName evidence="1">Pentatricopeptide repeat</fullName>
    </submittedName>
</protein>
<evidence type="ECO:0000313" key="2">
    <source>
        <dbReference type="Proteomes" id="UP001164539"/>
    </source>
</evidence>
<dbReference type="EMBL" id="CM051400">
    <property type="protein sequence ID" value="KAJ4714716.1"/>
    <property type="molecule type" value="Genomic_DNA"/>
</dbReference>
<accession>A0ACC1XTE5</accession>
<proteinExistence type="predicted"/>
<sequence length="885" mass="100895">MEAQPVPLQLPAPAQFEPNTEKIKQKLLQHGVFPTPKILRNIRKKEIQKHNRKLAKIQSQTLTPPLIQSQQQALAEEQQFQTLKREYKQFTRAVAVKTSHLVGKPWERIERLKFRELASGNKEFVGDNLKRENLRELKEMFEKDLNWVLDNDIEVGSEDYTEEGAWDPAKRWRSEAEAIGVIADRLSEREITIKNWKFVRIMKQSGLLFTEGQLLKILKALGDKQSWRQAMSVVEWVYGRKDKRDLKSRFVYTKLLAILGKARRPQEALRIFNLMLEECNIYPDIAAYHSAAVTLGQAGLLKELVKLIERMRQKPPKRIRNMRHKNWDPVLEPDLVVYNAVLNACVPSRQWKGVFWVFKQLRKSGLKPNGATYGLAMEVMLQSGKYELVHEFFRKMENSGEAPGALTYKVLVRAFWEEGKIDEAVAAVRDMQQRGVVGTGSVYYELACCLCNTGRWQEAMSVVEKMKKLRYRKPLEITFTGLIISSMEGGRVDDCISIFQHMKYHCKPNIGTVNTMLKVYGRNDMFSQAKELFEETVRADSVCYNFPSGDGTSLKPDEYTYSSMLEASATAQQWEFFEYVYKGMALSGYHLDQTKHAWLLVEASRAGKWHLLEHAFDSLLEAGEVPHPLFFTEMLIQAMLQSNYERSVTLVNTMAYAPFQITERQWTELFEKNGDRISQDSLEKLLNALCNCNAASEITVSNLSRALHGLCGSDKVGDFSSSTHLHTRARNISPLEGINEEFDVNRTRNVLSSAASLKGGNAPETDDTVNIYSVNQCGMAEEDDTATKMVSKSSACIHNNSRLSNLCTLVQDIADDEESSDEYSDYLGDELATLISDGHSPDIDEAELEEQVSDSQKSKLPSANEILEAWKESREKDGIFFPFEP</sequence>
<gene>
    <name evidence="1" type="ORF">OWV82_013162</name>
</gene>
<dbReference type="Proteomes" id="UP001164539">
    <property type="component" value="Chromosome 7"/>
</dbReference>
<comment type="caution">
    <text evidence="1">The sequence shown here is derived from an EMBL/GenBank/DDBJ whole genome shotgun (WGS) entry which is preliminary data.</text>
</comment>
<keyword evidence="2" id="KW-1185">Reference proteome</keyword>
<name>A0ACC1XTE5_MELAZ</name>